<dbReference type="Proteomes" id="UP001604277">
    <property type="component" value="Unassembled WGS sequence"/>
</dbReference>
<keyword evidence="3" id="KW-1185">Reference proteome</keyword>
<dbReference type="InterPro" id="IPR001611">
    <property type="entry name" value="Leu-rich_rpt"/>
</dbReference>
<evidence type="ECO:0000313" key="3">
    <source>
        <dbReference type="Proteomes" id="UP001604277"/>
    </source>
</evidence>
<dbReference type="SMART" id="SM00367">
    <property type="entry name" value="LRR_CC"/>
    <property type="match status" value="11"/>
</dbReference>
<proteinExistence type="predicted"/>
<dbReference type="InterPro" id="IPR032675">
    <property type="entry name" value="LRR_dom_sf"/>
</dbReference>
<dbReference type="EMBL" id="JBFOLJ010000004">
    <property type="protein sequence ID" value="KAL2545785.1"/>
    <property type="molecule type" value="Genomic_DNA"/>
</dbReference>
<feature type="domain" description="F-box/LRR-repeat protein 15-like leucin rich repeat" evidence="1">
    <location>
        <begin position="167"/>
        <end position="386"/>
    </location>
</feature>
<organism evidence="2 3">
    <name type="scientific">Forsythia ovata</name>
    <dbReference type="NCBI Taxonomy" id="205694"/>
    <lineage>
        <taxon>Eukaryota</taxon>
        <taxon>Viridiplantae</taxon>
        <taxon>Streptophyta</taxon>
        <taxon>Embryophyta</taxon>
        <taxon>Tracheophyta</taxon>
        <taxon>Spermatophyta</taxon>
        <taxon>Magnoliopsida</taxon>
        <taxon>eudicotyledons</taxon>
        <taxon>Gunneridae</taxon>
        <taxon>Pentapetalae</taxon>
        <taxon>asterids</taxon>
        <taxon>lamiids</taxon>
        <taxon>Lamiales</taxon>
        <taxon>Oleaceae</taxon>
        <taxon>Forsythieae</taxon>
        <taxon>Forsythia</taxon>
    </lineage>
</organism>
<reference evidence="3" key="1">
    <citation type="submission" date="2024-07" db="EMBL/GenBank/DDBJ databases">
        <title>Two chromosome-level genome assemblies of Korean endemic species Abeliophyllum distichum and Forsythia ovata (Oleaceae).</title>
        <authorList>
            <person name="Jang H."/>
        </authorList>
    </citation>
    <scope>NUCLEOTIDE SEQUENCE [LARGE SCALE GENOMIC DNA]</scope>
</reference>
<evidence type="ECO:0000313" key="2">
    <source>
        <dbReference type="EMBL" id="KAL2545785.1"/>
    </source>
</evidence>
<sequence length="410" mass="44735">MDGGALAVCINESLGDDELRAVLSKVEHDKDKEVFGLVCKRWLHLQSTERRKLCARAGPHMLKRIATRFTRLHELDLSQSVSRSFYPGVTDSDLSVIATAFTSLRILNLQNCKGITDIGMAAIGSRISSLQSLDVSYSRKLTDKGLSSVAQGCPNLRVLHLAGCKFVTDALLRALSKNCSNIEDLGFQGCTKLTDSGINVLVAGCQRLKHLDIDKCSNIGDVGVTSVAKACSSSLKTLKLLDCYKVGDESILSLAKYCRNLETLIIGGCRDISDEAVKSLASSCHGNLKNLRMDWCLNVSDTSLDCIFSACRELEVLDVGCCEEVTDSAFQRLGNKDFKLGLKILRVSNCPKITVVGISKLLKSCESLEYLDVRSCPHVTKVICEEAGLQFPERCKVNFVGSLAEPDVLR</sequence>
<dbReference type="AlphaFoldDB" id="A0ABD1W8G7"/>
<dbReference type="Pfam" id="PF13516">
    <property type="entry name" value="LRR_6"/>
    <property type="match status" value="2"/>
</dbReference>
<dbReference type="InterPro" id="IPR057207">
    <property type="entry name" value="FBXL15_LRR"/>
</dbReference>
<dbReference type="SUPFAM" id="SSF52047">
    <property type="entry name" value="RNI-like"/>
    <property type="match status" value="1"/>
</dbReference>
<comment type="caution">
    <text evidence="2">The sequence shown here is derived from an EMBL/GenBank/DDBJ whole genome shotgun (WGS) entry which is preliminary data.</text>
</comment>
<dbReference type="InterPro" id="IPR006553">
    <property type="entry name" value="Leu-rich_rpt_Cys-con_subtyp"/>
</dbReference>
<dbReference type="PANTHER" id="PTHR13318">
    <property type="entry name" value="PARTNER OF PAIRED, ISOFORM B-RELATED"/>
    <property type="match status" value="1"/>
</dbReference>
<dbReference type="PANTHER" id="PTHR13318:SF75">
    <property type="entry name" value="COI1 F-BOX DOMAIN-CONTAINING PROTEIN"/>
    <property type="match status" value="1"/>
</dbReference>
<dbReference type="Pfam" id="PF25372">
    <property type="entry name" value="DUF7885"/>
    <property type="match status" value="1"/>
</dbReference>
<evidence type="ECO:0000259" key="1">
    <source>
        <dbReference type="Pfam" id="PF25372"/>
    </source>
</evidence>
<protein>
    <submittedName>
        <fullName evidence="2">RNI-like superfamily protein</fullName>
    </submittedName>
</protein>
<accession>A0ABD1W8G7</accession>
<dbReference type="Gene3D" id="3.80.10.10">
    <property type="entry name" value="Ribonuclease Inhibitor"/>
    <property type="match status" value="2"/>
</dbReference>
<name>A0ABD1W8G7_9LAMI</name>
<gene>
    <name evidence="2" type="ORF">Fot_15018</name>
</gene>